<evidence type="ECO:0000259" key="4">
    <source>
        <dbReference type="PROSITE" id="PS01031"/>
    </source>
</evidence>
<feature type="region of interest" description="Disordered" evidence="3">
    <location>
        <begin position="101"/>
        <end position="150"/>
    </location>
</feature>
<gene>
    <name evidence="6" type="primary">LOC18604602</name>
</gene>
<comment type="similarity">
    <text evidence="1 2">Belongs to the small heat shock protein (HSP20) family.</text>
</comment>
<dbReference type="InterPro" id="IPR008978">
    <property type="entry name" value="HSP20-like_chaperone"/>
</dbReference>
<dbReference type="RefSeq" id="XP_007037225.2">
    <property type="nucleotide sequence ID" value="XM_007037163.2"/>
</dbReference>
<evidence type="ECO:0000256" key="1">
    <source>
        <dbReference type="PROSITE-ProRule" id="PRU00285"/>
    </source>
</evidence>
<evidence type="ECO:0000256" key="2">
    <source>
        <dbReference type="RuleBase" id="RU003616"/>
    </source>
</evidence>
<dbReference type="GeneID" id="18604602"/>
<reference evidence="5" key="1">
    <citation type="journal article" date="1997" name="Nucleic Acids Res.">
        <title>tRNAscan-SE: a program for improved detection of transfer RNA genes in genomic sequence.</title>
        <authorList>
            <person name="Lowe T.M."/>
            <person name="Eddy S.R."/>
        </authorList>
    </citation>
    <scope>NUCLEOTIDE SEQUENCE [LARGE SCALE GENOMIC DNA]</scope>
    <source>
        <strain evidence="5">r\B97-61/B2</strain>
    </source>
</reference>
<organism evidence="5 6">
    <name type="scientific">Theobroma cacao</name>
    <name type="common">Cacao</name>
    <name type="synonym">Cocoa</name>
    <dbReference type="NCBI Taxonomy" id="3641"/>
    <lineage>
        <taxon>Eukaryota</taxon>
        <taxon>Viridiplantae</taxon>
        <taxon>Streptophyta</taxon>
        <taxon>Embryophyta</taxon>
        <taxon>Tracheophyta</taxon>
        <taxon>Spermatophyta</taxon>
        <taxon>Magnoliopsida</taxon>
        <taxon>eudicotyledons</taxon>
        <taxon>Gunneridae</taxon>
        <taxon>Pentapetalae</taxon>
        <taxon>rosids</taxon>
        <taxon>malvids</taxon>
        <taxon>Malvales</taxon>
        <taxon>Malvaceae</taxon>
        <taxon>Byttnerioideae</taxon>
        <taxon>Theobroma</taxon>
    </lineage>
</organism>
<evidence type="ECO:0000256" key="3">
    <source>
        <dbReference type="SAM" id="MobiDB-lite"/>
    </source>
</evidence>
<dbReference type="InterPro" id="IPR002068">
    <property type="entry name" value="A-crystallin/Hsp20_dom"/>
</dbReference>
<dbReference type="Gene3D" id="2.60.40.790">
    <property type="match status" value="1"/>
</dbReference>
<dbReference type="KEGG" id="tcc:18604602"/>
<dbReference type="PROSITE" id="PS01031">
    <property type="entry name" value="SHSP"/>
    <property type="match status" value="1"/>
</dbReference>
<dbReference type="Pfam" id="PF00011">
    <property type="entry name" value="HSP20"/>
    <property type="match status" value="1"/>
</dbReference>
<name>A0AB32VC47_THECC</name>
<feature type="domain" description="SHSP" evidence="4">
    <location>
        <begin position="8"/>
        <end position="116"/>
    </location>
</feature>
<evidence type="ECO:0000313" key="6">
    <source>
        <dbReference type="RefSeq" id="XP_007037225.2"/>
    </source>
</evidence>
<sequence length="190" mass="21722">MDDVYGTRASEEFVPHWNWTGDSMGHYLSVHLPGFRKEEMMVGLAYPGYVTISGERTADDDKCIYFGQAMRLPENLDMNKIGQKFEGEMLCLTFPKRAEEKDNGIANPAAQELSNDENQRKHDEGQGHDANEEKSKQTDHHDRSFQREMRKKGSILERAIDLFKNNISLTIVLAFSLGVFVSRRFESNGE</sequence>
<dbReference type="Proteomes" id="UP000694886">
    <property type="component" value="Chromosome 3"/>
</dbReference>
<accession>A0AB32VC47</accession>
<dbReference type="Gramene" id="Tc03v2_t006140.1">
    <property type="protein sequence ID" value="Tc03v2_p006140.1"/>
    <property type="gene ID" value="Tc03v2_g006140"/>
</dbReference>
<feature type="compositionally biased region" description="Basic and acidic residues" evidence="3">
    <location>
        <begin position="117"/>
        <end position="148"/>
    </location>
</feature>
<proteinExistence type="inferred from homology"/>
<evidence type="ECO:0000313" key="5">
    <source>
        <dbReference type="Proteomes" id="UP000694886"/>
    </source>
</evidence>
<reference evidence="6" key="2">
    <citation type="submission" date="2025-08" db="UniProtKB">
        <authorList>
            <consortium name="RefSeq"/>
        </authorList>
    </citation>
    <scope>IDENTIFICATION</scope>
</reference>
<dbReference type="CDD" id="cd00298">
    <property type="entry name" value="ACD_sHsps_p23-like"/>
    <property type="match status" value="1"/>
</dbReference>
<dbReference type="AlphaFoldDB" id="A0AB32VC47"/>
<protein>
    <submittedName>
        <fullName evidence="6">Inactive protein RESTRICTED TEV MOVEMENT 2</fullName>
    </submittedName>
</protein>
<dbReference type="SUPFAM" id="SSF49764">
    <property type="entry name" value="HSP20-like chaperones"/>
    <property type="match status" value="1"/>
</dbReference>